<proteinExistence type="predicted"/>
<protein>
    <submittedName>
        <fullName evidence="1">Uncharacterized protein</fullName>
    </submittedName>
</protein>
<name>A0A6B0S486_9CETA</name>
<organism evidence="1 2">
    <name type="scientific">Bos mutus</name>
    <name type="common">wild yak</name>
    <dbReference type="NCBI Taxonomy" id="72004"/>
    <lineage>
        <taxon>Eukaryota</taxon>
        <taxon>Metazoa</taxon>
        <taxon>Chordata</taxon>
        <taxon>Craniata</taxon>
        <taxon>Vertebrata</taxon>
        <taxon>Euteleostomi</taxon>
        <taxon>Mammalia</taxon>
        <taxon>Eutheria</taxon>
        <taxon>Laurasiatheria</taxon>
        <taxon>Artiodactyla</taxon>
        <taxon>Ruminantia</taxon>
        <taxon>Pecora</taxon>
        <taxon>Bovidae</taxon>
        <taxon>Bovinae</taxon>
        <taxon>Bos</taxon>
    </lineage>
</organism>
<sequence>MGSVYLDMKKKDPHSWLKTMSVVPSEHKRGAVHLSIPSQRTFNGEGSLNEEYEEFALQNAFTLVPRRYVLKGPFFRSTNKNKVPSHNEISTDN</sequence>
<dbReference type="Proteomes" id="UP000322234">
    <property type="component" value="Unassembled WGS sequence"/>
</dbReference>
<reference evidence="1" key="1">
    <citation type="submission" date="2019-10" db="EMBL/GenBank/DDBJ databases">
        <title>The sequence and de novo assembly of the wild yak genome.</title>
        <authorList>
            <person name="Liu Y."/>
        </authorList>
    </citation>
    <scope>NUCLEOTIDE SEQUENCE [LARGE SCALE GENOMIC DNA]</scope>
    <source>
        <strain evidence="1">WY2019</strain>
    </source>
</reference>
<accession>A0A6B0S486</accession>
<dbReference type="AlphaFoldDB" id="A0A6B0S486"/>
<evidence type="ECO:0000313" key="1">
    <source>
        <dbReference type="EMBL" id="MXQ94756.1"/>
    </source>
</evidence>
<gene>
    <name evidence="1" type="ORF">E5288_WYG010763</name>
</gene>
<comment type="caution">
    <text evidence="1">The sequence shown here is derived from an EMBL/GenBank/DDBJ whole genome shotgun (WGS) entry which is preliminary data.</text>
</comment>
<dbReference type="EMBL" id="VBQZ03000120">
    <property type="protein sequence ID" value="MXQ94756.1"/>
    <property type="molecule type" value="Genomic_DNA"/>
</dbReference>
<keyword evidence="2" id="KW-1185">Reference proteome</keyword>
<evidence type="ECO:0000313" key="2">
    <source>
        <dbReference type="Proteomes" id="UP000322234"/>
    </source>
</evidence>